<proteinExistence type="predicted"/>
<protein>
    <submittedName>
        <fullName evidence="1">Uncharacterized protein</fullName>
    </submittedName>
</protein>
<feature type="non-terminal residue" evidence="1">
    <location>
        <position position="24"/>
    </location>
</feature>
<gene>
    <name evidence="1" type="ORF">LCGC14_1061090</name>
</gene>
<organism evidence="1">
    <name type="scientific">marine sediment metagenome</name>
    <dbReference type="NCBI Taxonomy" id="412755"/>
    <lineage>
        <taxon>unclassified sequences</taxon>
        <taxon>metagenomes</taxon>
        <taxon>ecological metagenomes</taxon>
    </lineage>
</organism>
<reference evidence="1" key="1">
    <citation type="journal article" date="2015" name="Nature">
        <title>Complex archaea that bridge the gap between prokaryotes and eukaryotes.</title>
        <authorList>
            <person name="Spang A."/>
            <person name="Saw J.H."/>
            <person name="Jorgensen S.L."/>
            <person name="Zaremba-Niedzwiedzka K."/>
            <person name="Martijn J."/>
            <person name="Lind A.E."/>
            <person name="van Eijk R."/>
            <person name="Schleper C."/>
            <person name="Guy L."/>
            <person name="Ettema T.J."/>
        </authorList>
    </citation>
    <scope>NUCLEOTIDE SEQUENCE</scope>
</reference>
<sequence>MDKEALEAIAKAVASALKADREEL</sequence>
<dbReference type="AlphaFoldDB" id="A0A0F9Q420"/>
<evidence type="ECO:0000313" key="1">
    <source>
        <dbReference type="EMBL" id="KKN08016.1"/>
    </source>
</evidence>
<dbReference type="EMBL" id="LAZR01004503">
    <property type="protein sequence ID" value="KKN08016.1"/>
    <property type="molecule type" value="Genomic_DNA"/>
</dbReference>
<accession>A0A0F9Q420</accession>
<name>A0A0F9Q420_9ZZZZ</name>
<comment type="caution">
    <text evidence="1">The sequence shown here is derived from an EMBL/GenBank/DDBJ whole genome shotgun (WGS) entry which is preliminary data.</text>
</comment>